<evidence type="ECO:0000313" key="6">
    <source>
        <dbReference type="Proteomes" id="UP000438182"/>
    </source>
</evidence>
<evidence type="ECO:0000256" key="1">
    <source>
        <dbReference type="ARBA" id="ARBA00022722"/>
    </source>
</evidence>
<evidence type="ECO:0000256" key="2">
    <source>
        <dbReference type="ARBA" id="ARBA00022801"/>
    </source>
</evidence>
<dbReference type="InterPro" id="IPR012337">
    <property type="entry name" value="RNaseH-like_sf"/>
</dbReference>
<feature type="domain" description="Exonuclease" evidence="4">
    <location>
        <begin position="15"/>
        <end position="191"/>
    </location>
</feature>
<name>A0A6I4NVS3_9MICO</name>
<dbReference type="NCBIfam" id="NF005927">
    <property type="entry name" value="PRK07942.1"/>
    <property type="match status" value="1"/>
</dbReference>
<evidence type="ECO:0000313" key="5">
    <source>
        <dbReference type="EMBL" id="MWB98430.1"/>
    </source>
</evidence>
<dbReference type="SUPFAM" id="SSF53098">
    <property type="entry name" value="Ribonuclease H-like"/>
    <property type="match status" value="1"/>
</dbReference>
<protein>
    <submittedName>
        <fullName evidence="5">3'-5' exonuclease</fullName>
    </submittedName>
</protein>
<dbReference type="CDD" id="cd06127">
    <property type="entry name" value="DEDDh"/>
    <property type="match status" value="1"/>
</dbReference>
<evidence type="ECO:0000256" key="3">
    <source>
        <dbReference type="ARBA" id="ARBA00022839"/>
    </source>
</evidence>
<proteinExistence type="predicted"/>
<dbReference type="Pfam" id="PF00929">
    <property type="entry name" value="RNase_T"/>
    <property type="match status" value="1"/>
</dbReference>
<dbReference type="GO" id="GO:0003676">
    <property type="term" value="F:nucleic acid binding"/>
    <property type="evidence" value="ECO:0007669"/>
    <property type="project" value="InterPro"/>
</dbReference>
<dbReference type="PANTHER" id="PTHR30231:SF4">
    <property type="entry name" value="PROTEIN NEN2"/>
    <property type="match status" value="1"/>
</dbReference>
<keyword evidence="2" id="KW-0378">Hydrolase</keyword>
<gene>
    <name evidence="5" type="ORF">GB864_07700</name>
</gene>
<sequence>MLFDFTETTDSWATKLAVFDLETTGVDVETARVVTAFLGVLDADGEIVERHEWLIDPGVEIPAGAAAVHGISTERARAEGLPAHVGVAEIVDRLAALLAAGLPIVAYNAAYDFSVIDREAIRYAIPPLETPGPIIDPFVLDKAVERYRRGKRTLTATTEHYGVPLESAHDAGADAVAAGRLAQAIGNRYPQLLEVEADELHRRQIDWAREQAESYQQFRRRTEPSFTTSGTWPVR</sequence>
<reference evidence="5 6" key="1">
    <citation type="submission" date="2019-12" db="EMBL/GenBank/DDBJ databases">
        <authorList>
            <person name="Kim Y.S."/>
        </authorList>
    </citation>
    <scope>NUCLEOTIDE SEQUENCE [LARGE SCALE GENOMIC DNA]</scope>
    <source>
        <strain evidence="5 6">MMS17-SY077</strain>
    </source>
</reference>
<keyword evidence="1" id="KW-0540">Nuclease</keyword>
<dbReference type="GO" id="GO:0008408">
    <property type="term" value="F:3'-5' exonuclease activity"/>
    <property type="evidence" value="ECO:0007669"/>
    <property type="project" value="TreeGrafter"/>
</dbReference>
<comment type="caution">
    <text evidence="5">The sequence shown here is derived from an EMBL/GenBank/DDBJ whole genome shotgun (WGS) entry which is preliminary data.</text>
</comment>
<dbReference type="PANTHER" id="PTHR30231">
    <property type="entry name" value="DNA POLYMERASE III SUBUNIT EPSILON"/>
    <property type="match status" value="1"/>
</dbReference>
<keyword evidence="3 5" id="KW-0269">Exonuclease</keyword>
<dbReference type="SMART" id="SM00479">
    <property type="entry name" value="EXOIII"/>
    <property type="match status" value="1"/>
</dbReference>
<evidence type="ECO:0000259" key="4">
    <source>
        <dbReference type="SMART" id="SM00479"/>
    </source>
</evidence>
<keyword evidence="6" id="KW-1185">Reference proteome</keyword>
<dbReference type="EMBL" id="WSTA01000026">
    <property type="protein sequence ID" value="MWB98430.1"/>
    <property type="molecule type" value="Genomic_DNA"/>
</dbReference>
<organism evidence="5 6">
    <name type="scientific">Agromyces seonyuensis</name>
    <dbReference type="NCBI Taxonomy" id="2662446"/>
    <lineage>
        <taxon>Bacteria</taxon>
        <taxon>Bacillati</taxon>
        <taxon>Actinomycetota</taxon>
        <taxon>Actinomycetes</taxon>
        <taxon>Micrococcales</taxon>
        <taxon>Microbacteriaceae</taxon>
        <taxon>Agromyces</taxon>
    </lineage>
</organism>
<dbReference type="InterPro" id="IPR013520">
    <property type="entry name" value="Ribonucl_H"/>
</dbReference>
<dbReference type="Proteomes" id="UP000438182">
    <property type="component" value="Unassembled WGS sequence"/>
</dbReference>
<dbReference type="InterPro" id="IPR036397">
    <property type="entry name" value="RNaseH_sf"/>
</dbReference>
<dbReference type="AlphaFoldDB" id="A0A6I4NVS3"/>
<accession>A0A6I4NVS3</accession>
<dbReference type="Gene3D" id="3.30.420.10">
    <property type="entry name" value="Ribonuclease H-like superfamily/Ribonuclease H"/>
    <property type="match status" value="1"/>
</dbReference>
<dbReference type="GO" id="GO:0005829">
    <property type="term" value="C:cytosol"/>
    <property type="evidence" value="ECO:0007669"/>
    <property type="project" value="TreeGrafter"/>
</dbReference>